<dbReference type="PANTHER" id="PTHR43848">
    <property type="entry name" value="PUTRESCINE TRANSPORT SYSTEM PERMEASE PROTEIN POTI"/>
    <property type="match status" value="1"/>
</dbReference>
<keyword evidence="4" id="KW-1003">Cell membrane</keyword>
<dbReference type="InterPro" id="IPR051789">
    <property type="entry name" value="Bact_Polyamine_Transport"/>
</dbReference>
<evidence type="ECO:0000256" key="3">
    <source>
        <dbReference type="ARBA" id="ARBA00022448"/>
    </source>
</evidence>
<protein>
    <submittedName>
        <fullName evidence="9">Uncharacterized protein</fullName>
    </submittedName>
</protein>
<evidence type="ECO:0000256" key="4">
    <source>
        <dbReference type="ARBA" id="ARBA00022475"/>
    </source>
</evidence>
<keyword evidence="5 8" id="KW-0812">Transmembrane</keyword>
<gene>
    <name evidence="9" type="ORF">S01H1_64341</name>
</gene>
<evidence type="ECO:0000256" key="6">
    <source>
        <dbReference type="ARBA" id="ARBA00022989"/>
    </source>
</evidence>
<comment type="similarity">
    <text evidence="2">Belongs to the binding-protein-dependent transport system permease family. CysTW subfamily.</text>
</comment>
<feature type="non-terminal residue" evidence="9">
    <location>
        <position position="1"/>
    </location>
</feature>
<proteinExistence type="inferred from homology"/>
<evidence type="ECO:0000256" key="7">
    <source>
        <dbReference type="ARBA" id="ARBA00023136"/>
    </source>
</evidence>
<feature type="transmembrane region" description="Helical" evidence="8">
    <location>
        <begin position="38"/>
        <end position="57"/>
    </location>
</feature>
<dbReference type="EMBL" id="BARS01042404">
    <property type="protein sequence ID" value="GAG41493.1"/>
    <property type="molecule type" value="Genomic_DNA"/>
</dbReference>
<comment type="subcellular location">
    <subcellularLocation>
        <location evidence="1">Cell membrane</location>
        <topology evidence="1">Multi-pass membrane protein</topology>
    </subcellularLocation>
</comment>
<dbReference type="PANTHER" id="PTHR43848:SF2">
    <property type="entry name" value="PUTRESCINE TRANSPORT SYSTEM PERMEASE PROTEIN POTI"/>
    <property type="match status" value="1"/>
</dbReference>
<keyword evidence="7 8" id="KW-0472">Membrane</keyword>
<reference evidence="9" key="1">
    <citation type="journal article" date="2014" name="Front. Microbiol.">
        <title>High frequency of phylogenetically diverse reductive dehalogenase-homologous genes in deep subseafloor sedimentary metagenomes.</title>
        <authorList>
            <person name="Kawai M."/>
            <person name="Futagami T."/>
            <person name="Toyoda A."/>
            <person name="Takaki Y."/>
            <person name="Nishi S."/>
            <person name="Hori S."/>
            <person name="Arai W."/>
            <person name="Tsubouchi T."/>
            <person name="Morono Y."/>
            <person name="Uchiyama I."/>
            <person name="Ito T."/>
            <person name="Fujiyama A."/>
            <person name="Inagaki F."/>
            <person name="Takami H."/>
        </authorList>
    </citation>
    <scope>NUCLEOTIDE SEQUENCE</scope>
    <source>
        <strain evidence="9">Expedition CK06-06</strain>
    </source>
</reference>
<dbReference type="AlphaFoldDB" id="X0XY68"/>
<name>X0XY68_9ZZZZ</name>
<evidence type="ECO:0000256" key="2">
    <source>
        <dbReference type="ARBA" id="ARBA00007069"/>
    </source>
</evidence>
<evidence type="ECO:0000256" key="8">
    <source>
        <dbReference type="SAM" id="Phobius"/>
    </source>
</evidence>
<organism evidence="9">
    <name type="scientific">marine sediment metagenome</name>
    <dbReference type="NCBI Taxonomy" id="412755"/>
    <lineage>
        <taxon>unclassified sequences</taxon>
        <taxon>metagenomes</taxon>
        <taxon>ecological metagenomes</taxon>
    </lineage>
</organism>
<dbReference type="GO" id="GO:0005886">
    <property type="term" value="C:plasma membrane"/>
    <property type="evidence" value="ECO:0007669"/>
    <property type="project" value="UniProtKB-SubCell"/>
</dbReference>
<dbReference type="SUPFAM" id="SSF161098">
    <property type="entry name" value="MetI-like"/>
    <property type="match status" value="1"/>
</dbReference>
<sequence>WSFDDFVITYFVAGVGSTTLPIYVFSQLRYGATPVINTIGTIFIAVTIVPLVLASLMQKK</sequence>
<keyword evidence="6 8" id="KW-1133">Transmembrane helix</keyword>
<evidence type="ECO:0000256" key="5">
    <source>
        <dbReference type="ARBA" id="ARBA00022692"/>
    </source>
</evidence>
<evidence type="ECO:0000313" key="9">
    <source>
        <dbReference type="EMBL" id="GAG41493.1"/>
    </source>
</evidence>
<dbReference type="InterPro" id="IPR035906">
    <property type="entry name" value="MetI-like_sf"/>
</dbReference>
<feature type="transmembrane region" description="Helical" evidence="8">
    <location>
        <begin position="6"/>
        <end position="26"/>
    </location>
</feature>
<comment type="caution">
    <text evidence="9">The sequence shown here is derived from an EMBL/GenBank/DDBJ whole genome shotgun (WGS) entry which is preliminary data.</text>
</comment>
<accession>X0XY68</accession>
<evidence type="ECO:0000256" key="1">
    <source>
        <dbReference type="ARBA" id="ARBA00004651"/>
    </source>
</evidence>
<keyword evidence="3" id="KW-0813">Transport</keyword>